<reference evidence="1 2" key="1">
    <citation type="submission" date="2016-08" db="EMBL/GenBank/DDBJ databases">
        <title>A Parts List for Fungal Cellulosomes Revealed by Comparative Genomics.</title>
        <authorList>
            <consortium name="DOE Joint Genome Institute"/>
            <person name="Haitjema C.H."/>
            <person name="Gilmore S.P."/>
            <person name="Henske J.K."/>
            <person name="Solomon K.V."/>
            <person name="De Groot R."/>
            <person name="Kuo A."/>
            <person name="Mondo S.J."/>
            <person name="Salamov A.A."/>
            <person name="Labutti K."/>
            <person name="Zhao Z."/>
            <person name="Chiniquy J."/>
            <person name="Barry K."/>
            <person name="Brewer H.M."/>
            <person name="Purvine S.O."/>
            <person name="Wright A.T."/>
            <person name="Boxma B."/>
            <person name="Van Alen T."/>
            <person name="Hackstein J.H."/>
            <person name="Baker S.E."/>
            <person name="Grigoriev I.V."/>
            <person name="O'Malley M.A."/>
        </authorList>
    </citation>
    <scope>NUCLEOTIDE SEQUENCE [LARGE SCALE GENOMIC DNA]</scope>
    <source>
        <strain evidence="1 2">S4</strain>
    </source>
</reference>
<comment type="caution">
    <text evidence="1">The sequence shown here is derived from an EMBL/GenBank/DDBJ whole genome shotgun (WGS) entry which is preliminary data.</text>
</comment>
<name>A0A1Y1WUN7_9FUNG</name>
<dbReference type="OrthoDB" id="10322337at2759"/>
<reference evidence="1 2" key="2">
    <citation type="submission" date="2016-08" db="EMBL/GenBank/DDBJ databases">
        <title>Pervasive Adenine N6-methylation of Active Genes in Fungi.</title>
        <authorList>
            <consortium name="DOE Joint Genome Institute"/>
            <person name="Mondo S.J."/>
            <person name="Dannebaum R.O."/>
            <person name="Kuo R.C."/>
            <person name="Labutti K."/>
            <person name="Haridas S."/>
            <person name="Kuo A."/>
            <person name="Salamov A."/>
            <person name="Ahrendt S.R."/>
            <person name="Lipzen A."/>
            <person name="Sullivan W."/>
            <person name="Andreopoulos W.B."/>
            <person name="Clum A."/>
            <person name="Lindquist E."/>
            <person name="Daum C."/>
            <person name="Ramamoorthy G.K."/>
            <person name="Gryganskyi A."/>
            <person name="Culley D."/>
            <person name="Magnuson J.K."/>
            <person name="James T.Y."/>
            <person name="O'Malley M.A."/>
            <person name="Stajich J.E."/>
            <person name="Spatafora J.W."/>
            <person name="Visel A."/>
            <person name="Grigoriev I.V."/>
        </authorList>
    </citation>
    <scope>NUCLEOTIDE SEQUENCE [LARGE SCALE GENOMIC DNA]</scope>
    <source>
        <strain evidence="1 2">S4</strain>
    </source>
</reference>
<proteinExistence type="predicted"/>
<sequence>MIQFKKFYIITLMAIIYNINQSFAKQKLYRRDASNSCRKAYLAARTAEKLCHLDLNTLSDYSSTVLDEMCEESGCMKKVLEAYKVFDDSCTINEVKNKDMLIQHITDLDKIVCKKNGSNFCLNKIESFIKSDPQSKKDLGMCENDCISTIYDTVGKGIVSIQPSIRNDVIRSHLLCSKVPNLLIYIYIYI</sequence>
<dbReference type="Proteomes" id="UP000193944">
    <property type="component" value="Unassembled WGS sequence"/>
</dbReference>
<protein>
    <submittedName>
        <fullName evidence="1">Uncharacterized protein</fullName>
    </submittedName>
</protein>
<evidence type="ECO:0000313" key="1">
    <source>
        <dbReference type="EMBL" id="ORX76998.1"/>
    </source>
</evidence>
<keyword evidence="2" id="KW-1185">Reference proteome</keyword>
<dbReference type="AlphaFoldDB" id="A0A1Y1WUN7"/>
<gene>
    <name evidence="1" type="ORF">BCR32DRAFT_248278</name>
</gene>
<organism evidence="1 2">
    <name type="scientific">Anaeromyces robustus</name>
    <dbReference type="NCBI Taxonomy" id="1754192"/>
    <lineage>
        <taxon>Eukaryota</taxon>
        <taxon>Fungi</taxon>
        <taxon>Fungi incertae sedis</taxon>
        <taxon>Chytridiomycota</taxon>
        <taxon>Chytridiomycota incertae sedis</taxon>
        <taxon>Neocallimastigomycetes</taxon>
        <taxon>Neocallimastigales</taxon>
        <taxon>Neocallimastigaceae</taxon>
        <taxon>Anaeromyces</taxon>
    </lineage>
</organism>
<dbReference type="EMBL" id="MCFG01000268">
    <property type="protein sequence ID" value="ORX76998.1"/>
    <property type="molecule type" value="Genomic_DNA"/>
</dbReference>
<evidence type="ECO:0000313" key="2">
    <source>
        <dbReference type="Proteomes" id="UP000193944"/>
    </source>
</evidence>
<accession>A0A1Y1WUN7</accession>